<sequence>MRLKKLELYGFKSFPERTEIVFKEGITAIVGPNGSGKSNIGDAVRWVLGEQSAKILRGASMQDVIFGGTQRRKPLSYCEVSLVFDNEDKSLPLDYAEIQVTRRVYRSGESEYFLNRSSCRLKDVVDLFRDTGIGKEGYSIIGQGRIDEILSRKGEDRRQVFEEAAGIVKFRARKEEADKKLARTQENISRVDDLLDELKHRLGPLEEDAKNARVYLDLSARLKVLDLNLFLVRSDKMEAKLRESDHDLQNMQAVLTQNEENLKARTEERDIRQAEIQDLDEKIASAHNALMEGMETVHRAENASREVEERRNRRQEDRQRIGEELKDAEERIAELDAMASESSGGSETRSASLEKLTARLEAAKAAEEQARAEEAEKEKILEEHKNEMLEAVNRRAAALSDQTRLTTMLNAMETRLQEITVSCEEMRKEETDLAAAVTDAHGRLEKETAEQDRLSASLQEARTGLETADAEVISARAAYDTKLAEMREMEARQKILEDLSREMEGYSHAVRRVMHRARDREDNRIRGPISQLISVPEKYETAMDMVLGNTQQHIVTEDEETAKELIEFLRERKMGRATFLPMTTVRPRLLTPQEQEVLSMPGCLGVASDLVSCDEDYRGIVENLLGRTVVAEDLASGIPIMRRGGHAFRLVTLKGDVMHSGGSMTGGSVSSNNVNLFTRERELKELTGKLSAGQDELEALLKQMQDGQKRKDELKSRSADALEELHQQEIAVARETERVQNAEAEASTHAMRLHESEAAREQLMESMMQIREQLSMAADSTEQTDKTRDEMEAQAAQLQQALTEARKKTEERAEETLRLTLETNDLRHELETLQRDRARYEQDRKRMTAEQERRRKQLAEMEAAEAGDLEAAAAAEKELEQGRLEQARRERISHALEEDRAGKQEMLKEILSDIEGLHQSRQRDTDRAHRLELSRARTEGDLKALRDRIWNTYEITYAGAEEFRITEGFSLTEADREAAQLSAEIRALGPVNVRAVEEYADTKARADEIIAQREDLEKAEQDLKDLIARLLAGMKETFVEQFTLLQGYFSETFVRLFGGGHAELILMDPSDPLNCGIEINAQPPGKKLQLLSLLSGGERTLTAIAILFATLKLKPTPFCILDEIEAALDDANIGYFADYLAEYSASTQFVVITHRKGTMERANGLYGVAMEEQGVSRMVSVSLQDYREA</sequence>
<evidence type="ECO:0000313" key="2">
    <source>
        <dbReference type="Proteomes" id="UP000682782"/>
    </source>
</evidence>
<keyword evidence="2" id="KW-1185">Reference proteome</keyword>
<name>A0AC61N631_9FIRM</name>
<gene>
    <name evidence="1" type="primary">smc</name>
    <name evidence="1" type="ORF">JYE49_11590</name>
</gene>
<dbReference type="EMBL" id="CP068393">
    <property type="protein sequence ID" value="QUC66498.1"/>
    <property type="molecule type" value="Genomic_DNA"/>
</dbReference>
<dbReference type="Proteomes" id="UP000682782">
    <property type="component" value="Chromosome"/>
</dbReference>
<organism evidence="1 2">
    <name type="scientific">Aristaeella hokkaidonensis</name>
    <dbReference type="NCBI Taxonomy" id="3046382"/>
    <lineage>
        <taxon>Bacteria</taxon>
        <taxon>Bacillati</taxon>
        <taxon>Bacillota</taxon>
        <taxon>Clostridia</taxon>
        <taxon>Eubacteriales</taxon>
        <taxon>Aristaeellaceae</taxon>
        <taxon>Aristaeella</taxon>
    </lineage>
</organism>
<protein>
    <submittedName>
        <fullName evidence="1">Chromosome segregation protein SMC</fullName>
    </submittedName>
</protein>
<accession>A0AC61N631</accession>
<evidence type="ECO:0000313" key="1">
    <source>
        <dbReference type="EMBL" id="QUC66498.1"/>
    </source>
</evidence>
<reference evidence="1" key="1">
    <citation type="submission" date="2021-01" db="EMBL/GenBank/DDBJ databases">
        <title>Complete genome sequence of Clostridiales bacterium R-7.</title>
        <authorList>
            <person name="Mahoney-Kurpe S.C."/>
            <person name="Palevich N."/>
            <person name="Koike S."/>
            <person name="Moon C.D."/>
            <person name="Attwood G.T."/>
        </authorList>
    </citation>
    <scope>NUCLEOTIDE SEQUENCE</scope>
    <source>
        <strain evidence="1">R-7</strain>
    </source>
</reference>
<proteinExistence type="predicted"/>